<proteinExistence type="predicted"/>
<evidence type="ECO:0000313" key="2">
    <source>
        <dbReference type="Proteomes" id="UP000199470"/>
    </source>
</evidence>
<evidence type="ECO:0000313" key="1">
    <source>
        <dbReference type="EMBL" id="SFM42462.1"/>
    </source>
</evidence>
<organism evidence="1 2">
    <name type="scientific">Rugamonas rubra</name>
    <dbReference type="NCBI Taxonomy" id="758825"/>
    <lineage>
        <taxon>Bacteria</taxon>
        <taxon>Pseudomonadati</taxon>
        <taxon>Pseudomonadota</taxon>
        <taxon>Betaproteobacteria</taxon>
        <taxon>Burkholderiales</taxon>
        <taxon>Oxalobacteraceae</taxon>
        <taxon>Telluria group</taxon>
        <taxon>Rugamonas</taxon>
    </lineage>
</organism>
<reference evidence="1 2" key="1">
    <citation type="submission" date="2016-10" db="EMBL/GenBank/DDBJ databases">
        <authorList>
            <person name="de Groot N.N."/>
        </authorList>
    </citation>
    <scope>NUCLEOTIDE SEQUENCE [LARGE SCALE GENOMIC DNA]</scope>
    <source>
        <strain evidence="1 2">ATCC 43154</strain>
    </source>
</reference>
<keyword evidence="2" id="KW-1185">Reference proteome</keyword>
<protein>
    <submittedName>
        <fullName evidence="1">Uncharacterized protein</fullName>
    </submittedName>
</protein>
<dbReference type="OrthoDB" id="8592994at2"/>
<dbReference type="EMBL" id="FOTW01000020">
    <property type="protein sequence ID" value="SFM42462.1"/>
    <property type="molecule type" value="Genomic_DNA"/>
</dbReference>
<dbReference type="AlphaFoldDB" id="A0A1I4QQV6"/>
<name>A0A1I4QQV6_9BURK</name>
<sequence length="124" mass="13728">MFELNKDYSRENIHQTVGGNKDSFLPASNGKIVAACLRLELNPRAPEYIVCNSGASARAAGLTLSRQAEPVPVFIRQDSDRYRFVGHFAAQETYTTQVECTPFTQGAGLTPSQVSRVIKMRPHK</sequence>
<dbReference type="RefSeq" id="WP_093389483.1">
    <property type="nucleotide sequence ID" value="NZ_FOTW01000020.1"/>
</dbReference>
<accession>A0A1I4QQV6</accession>
<gene>
    <name evidence="1" type="ORF">SAMN02982985_04005</name>
</gene>
<dbReference type="Proteomes" id="UP000199470">
    <property type="component" value="Unassembled WGS sequence"/>
</dbReference>